<protein>
    <submittedName>
        <fullName evidence="2">Cell wall-binding repeat-containing protein</fullName>
    </submittedName>
</protein>
<dbReference type="InterPro" id="IPR007253">
    <property type="entry name" value="Cell_wall-bd_2"/>
</dbReference>
<dbReference type="Gene3D" id="3.40.50.12090">
    <property type="match status" value="1"/>
</dbReference>
<keyword evidence="1" id="KW-0732">Signal</keyword>
<dbReference type="InterPro" id="IPR051922">
    <property type="entry name" value="Bact_Sporulation_Assoc"/>
</dbReference>
<proteinExistence type="predicted"/>
<dbReference type="Proteomes" id="UP000503297">
    <property type="component" value="Chromosome"/>
</dbReference>
<evidence type="ECO:0000256" key="1">
    <source>
        <dbReference type="SAM" id="SignalP"/>
    </source>
</evidence>
<feature type="signal peptide" evidence="1">
    <location>
        <begin position="1"/>
        <end position="28"/>
    </location>
</feature>
<accession>A0A6M8IXN6</accession>
<reference evidence="3" key="1">
    <citation type="submission" date="2020-05" db="EMBL/GenBank/DDBJ databases">
        <title>Novel species in genus Nocardioides.</title>
        <authorList>
            <person name="Zhang G."/>
        </authorList>
    </citation>
    <scope>NUCLEOTIDE SEQUENCE [LARGE SCALE GENOMIC DNA]</scope>
    <source>
        <strain evidence="3">zg-1050</strain>
    </source>
</reference>
<evidence type="ECO:0000313" key="3">
    <source>
        <dbReference type="Proteomes" id="UP000503297"/>
    </source>
</evidence>
<keyword evidence="3" id="KW-1185">Reference proteome</keyword>
<evidence type="ECO:0000313" key="2">
    <source>
        <dbReference type="EMBL" id="QKF07575.1"/>
    </source>
</evidence>
<dbReference type="Pfam" id="PF04122">
    <property type="entry name" value="CW_binding_2"/>
    <property type="match status" value="3"/>
</dbReference>
<sequence>MVRGAGLTSKLCLVACFALLFCPTLPLAAYADEGGTYRGGKWDALLPGIDYLEGKVVVTFDSGVSRNQAQAGIDALGWGDSHALWEAGGALHATLAIPEGMSLDQVESEVRERLSITAFQPDYLYFPQPAFTWSRVGGKNALWTMAMISRNTAGFTETSGTVVLATMEGYWDALSASSLAGLEEAPVVLTDKNELSFQARAELARLQPTKVLIMGGTAAISQKVEDEVRACIDGQIDRVAGANAEETARKAAELSARSGRAIVATAGSFHDALSIAPYAYATKSPIFLTNSQGRLTPESLSVMDRLGIAEVIVVGGDAAVPAEVESQLGARFAKRLWGATAVDTSLEIAKWEIEEGMTVRPMGLATAEDWYDALAAGAYCGKNNSILILGAPGRTQAIDRIIADHKDEAAGYVFGGPAAVPDEVASHLGPVDKQPIFKPGAPPAA</sequence>
<organism evidence="2 3">
    <name type="scientific">Berryella wangjianweii</name>
    <dbReference type="NCBI Taxonomy" id="2734634"/>
    <lineage>
        <taxon>Bacteria</taxon>
        <taxon>Bacillati</taxon>
        <taxon>Actinomycetota</taxon>
        <taxon>Coriobacteriia</taxon>
        <taxon>Eggerthellales</taxon>
        <taxon>Eggerthellaceae</taxon>
        <taxon>Berryella</taxon>
    </lineage>
</organism>
<gene>
    <name evidence="2" type="ORF">HLV38_05175</name>
</gene>
<dbReference type="EMBL" id="CP053716">
    <property type="protein sequence ID" value="QKF07575.1"/>
    <property type="molecule type" value="Genomic_DNA"/>
</dbReference>
<dbReference type="PANTHER" id="PTHR30032:SF8">
    <property type="entry name" value="GERMINATION-SPECIFIC N-ACETYLMURAMOYL-L-ALANINE AMIDASE"/>
    <property type="match status" value="1"/>
</dbReference>
<dbReference type="PANTHER" id="PTHR30032">
    <property type="entry name" value="N-ACETYLMURAMOYL-L-ALANINE AMIDASE-RELATED"/>
    <property type="match status" value="1"/>
</dbReference>
<name>A0A6M8IXN6_9ACTN</name>
<feature type="chain" id="PRO_5038962644" evidence="1">
    <location>
        <begin position="29"/>
        <end position="445"/>
    </location>
</feature>
<dbReference type="AlphaFoldDB" id="A0A6M8IXN6"/>
<dbReference type="KEGG" id="bwa:HLV38_05175"/>
<dbReference type="RefSeq" id="WP_173164808.1">
    <property type="nucleotide sequence ID" value="NZ_CP053716.1"/>
</dbReference>